<name>A0A0T9RQS0_9GAMM</name>
<protein>
    <submittedName>
        <fullName evidence="1">Uncharacterized protein</fullName>
    </submittedName>
</protein>
<proteinExistence type="predicted"/>
<accession>A0A0T9RQS0</accession>
<evidence type="ECO:0000313" key="1">
    <source>
        <dbReference type="EMBL" id="CNI75454.1"/>
    </source>
</evidence>
<dbReference type="Proteomes" id="UP000038204">
    <property type="component" value="Unassembled WGS sequence"/>
</dbReference>
<organism evidence="1 2">
    <name type="scientific">Yersinia similis</name>
    <dbReference type="NCBI Taxonomy" id="367190"/>
    <lineage>
        <taxon>Bacteria</taxon>
        <taxon>Pseudomonadati</taxon>
        <taxon>Pseudomonadota</taxon>
        <taxon>Gammaproteobacteria</taxon>
        <taxon>Enterobacterales</taxon>
        <taxon>Yersiniaceae</taxon>
        <taxon>Yersinia</taxon>
    </lineage>
</organism>
<evidence type="ECO:0000313" key="2">
    <source>
        <dbReference type="Proteomes" id="UP000038204"/>
    </source>
</evidence>
<reference evidence="1 2" key="1">
    <citation type="submission" date="2015-03" db="EMBL/GenBank/DDBJ databases">
        <authorList>
            <person name="Murphy D."/>
        </authorList>
    </citation>
    <scope>NUCLEOTIDE SEQUENCE [LARGE SCALE GENOMIC DNA]</scope>
    <source>
        <strain evidence="1 2">Y233</strain>
    </source>
</reference>
<gene>
    <name evidence="1" type="ORF">ERS008667_04251</name>
</gene>
<dbReference type="AlphaFoldDB" id="A0A0T9RQS0"/>
<sequence>MGQQSLPQVVHVPLITPGNDGDITLALLQQFQQPVFNGDLGMGAGLT</sequence>
<dbReference type="EMBL" id="CQBK01000062">
    <property type="protein sequence ID" value="CNI75454.1"/>
    <property type="molecule type" value="Genomic_DNA"/>
</dbReference>